<evidence type="ECO:0000313" key="1">
    <source>
        <dbReference type="EMBL" id="KAK2654776.1"/>
    </source>
</evidence>
<dbReference type="PANTHER" id="PTHR46890:SF48">
    <property type="entry name" value="RNA-DIRECTED DNA POLYMERASE"/>
    <property type="match status" value="1"/>
</dbReference>
<organism evidence="1 2">
    <name type="scientific">Dipteronia dyeriana</name>
    <dbReference type="NCBI Taxonomy" id="168575"/>
    <lineage>
        <taxon>Eukaryota</taxon>
        <taxon>Viridiplantae</taxon>
        <taxon>Streptophyta</taxon>
        <taxon>Embryophyta</taxon>
        <taxon>Tracheophyta</taxon>
        <taxon>Spermatophyta</taxon>
        <taxon>Magnoliopsida</taxon>
        <taxon>eudicotyledons</taxon>
        <taxon>Gunneridae</taxon>
        <taxon>Pentapetalae</taxon>
        <taxon>rosids</taxon>
        <taxon>malvids</taxon>
        <taxon>Sapindales</taxon>
        <taxon>Sapindaceae</taxon>
        <taxon>Hippocastanoideae</taxon>
        <taxon>Acereae</taxon>
        <taxon>Dipteronia</taxon>
    </lineage>
</organism>
<keyword evidence="2" id="KW-1185">Reference proteome</keyword>
<dbReference type="AlphaFoldDB" id="A0AAE0CKT0"/>
<dbReference type="PANTHER" id="PTHR46890">
    <property type="entry name" value="NON-LTR RETROLELEMENT REVERSE TRANSCRIPTASE-LIKE PROTEIN-RELATED"/>
    <property type="match status" value="1"/>
</dbReference>
<protein>
    <submittedName>
        <fullName evidence="1">Uncharacterized protein</fullName>
    </submittedName>
</protein>
<accession>A0AAE0CKT0</accession>
<sequence length="126" mass="14424">MLSKDAWESLEFSFTEEELWIAVIGCDGNKALWPNGLNLNFVKANWDLIKGDFMNFIRGFHNDGEVVKDINNTFVALISKCSALESLSDFRPIIFVTTMYKILAKVLTNRLKNVMDVIISECIREK</sequence>
<comment type="caution">
    <text evidence="1">The sequence shown here is derived from an EMBL/GenBank/DDBJ whole genome shotgun (WGS) entry which is preliminary data.</text>
</comment>
<gene>
    <name evidence="1" type="ORF">Ddye_014632</name>
</gene>
<name>A0AAE0CKT0_9ROSI</name>
<dbReference type="EMBL" id="JANJYI010000004">
    <property type="protein sequence ID" value="KAK2654776.1"/>
    <property type="molecule type" value="Genomic_DNA"/>
</dbReference>
<dbReference type="Proteomes" id="UP001280121">
    <property type="component" value="Unassembled WGS sequence"/>
</dbReference>
<reference evidence="1" key="1">
    <citation type="journal article" date="2023" name="Plant J.">
        <title>Genome sequences and population genomics provide insights into the demographic history, inbreeding, and mutation load of two 'living fossil' tree species of Dipteronia.</title>
        <authorList>
            <person name="Feng Y."/>
            <person name="Comes H.P."/>
            <person name="Chen J."/>
            <person name="Zhu S."/>
            <person name="Lu R."/>
            <person name="Zhang X."/>
            <person name="Li P."/>
            <person name="Qiu J."/>
            <person name="Olsen K.M."/>
            <person name="Qiu Y."/>
        </authorList>
    </citation>
    <scope>NUCLEOTIDE SEQUENCE</scope>
    <source>
        <strain evidence="1">KIB01</strain>
    </source>
</reference>
<evidence type="ECO:0000313" key="2">
    <source>
        <dbReference type="Proteomes" id="UP001280121"/>
    </source>
</evidence>
<dbReference type="InterPro" id="IPR052343">
    <property type="entry name" value="Retrotransposon-Effector_Assoc"/>
</dbReference>
<proteinExistence type="predicted"/>